<organism evidence="7 8">
    <name type="scientific">Naematelia encephala</name>
    <dbReference type="NCBI Taxonomy" id="71784"/>
    <lineage>
        <taxon>Eukaryota</taxon>
        <taxon>Fungi</taxon>
        <taxon>Dikarya</taxon>
        <taxon>Basidiomycota</taxon>
        <taxon>Agaricomycotina</taxon>
        <taxon>Tremellomycetes</taxon>
        <taxon>Tremellales</taxon>
        <taxon>Naemateliaceae</taxon>
        <taxon>Naematelia</taxon>
    </lineage>
</organism>
<dbReference type="EMBL" id="MCFC01000007">
    <property type="protein sequence ID" value="ORY33062.1"/>
    <property type="molecule type" value="Genomic_DNA"/>
</dbReference>
<evidence type="ECO:0000256" key="1">
    <source>
        <dbReference type="ARBA" id="ARBA00004141"/>
    </source>
</evidence>
<feature type="transmembrane region" description="Helical" evidence="6">
    <location>
        <begin position="422"/>
        <end position="440"/>
    </location>
</feature>
<sequence length="483" mass="53797">MDEKKDGYTNPAFVITEEALEHEVGLDLYRDAADLEYTPAEAKKVRRKIDAWILPMFCMCQGLAYLDKTGTNYGNLFGMRASLHVSTAQFAWFASAFYIGYLICAWPANLALQKYPTGKVMGIVTFFWGIVSVTPGLGLMTPLWWTLQEQPIRHLTWYCFNGVASIIGSLVAYGLGHATHSAVATWKLIFIVFGSFTSLWGIFIFIFLPDSPASAKFLTPEQRIIGVKRVAENRTGTKNTEFKWEQVREAFVDPKLYLLFVAAIAAQIPNGVVSNFSTIIIKGFGFTQLQTTLLDIPNSVVQISSLILSGFLAGRFKNSRAILMFVGNATCIVAACALTYAPHHETWGRLVAFWFTSFQSVGFSLSLVMISANIGGYTKRQTTNAITFIGYCIGNIAGPHVLLEREATTGYPTATKAMLAGYVVKTVTHLVLGAYMLYWNRRWDKMAIARGELLSEAQRRKLAEEVGMTDATEFNNPYFRYAL</sequence>
<evidence type="ECO:0000256" key="2">
    <source>
        <dbReference type="ARBA" id="ARBA00022448"/>
    </source>
</evidence>
<evidence type="ECO:0000256" key="3">
    <source>
        <dbReference type="ARBA" id="ARBA00022692"/>
    </source>
</evidence>
<dbReference type="InterPro" id="IPR011701">
    <property type="entry name" value="MFS"/>
</dbReference>
<name>A0A1Y2BE16_9TREE</name>
<dbReference type="GO" id="GO:0016020">
    <property type="term" value="C:membrane"/>
    <property type="evidence" value="ECO:0007669"/>
    <property type="project" value="UniProtKB-SubCell"/>
</dbReference>
<dbReference type="InterPro" id="IPR036259">
    <property type="entry name" value="MFS_trans_sf"/>
</dbReference>
<evidence type="ECO:0000313" key="7">
    <source>
        <dbReference type="EMBL" id="ORY33062.1"/>
    </source>
</evidence>
<dbReference type="PANTHER" id="PTHR43791:SF70">
    <property type="entry name" value="MAJOR FACILITATOR SUPERFAMILY (MFS) PROFILE DOMAIN-CONTAINING PROTEIN"/>
    <property type="match status" value="1"/>
</dbReference>
<dbReference type="PANTHER" id="PTHR43791">
    <property type="entry name" value="PERMEASE-RELATED"/>
    <property type="match status" value="1"/>
</dbReference>
<evidence type="ECO:0000256" key="4">
    <source>
        <dbReference type="ARBA" id="ARBA00022989"/>
    </source>
</evidence>
<feature type="transmembrane region" description="Helical" evidence="6">
    <location>
        <begin position="347"/>
        <end position="370"/>
    </location>
</feature>
<gene>
    <name evidence="7" type="ORF">BCR39DRAFT_463909</name>
</gene>
<dbReference type="Gene3D" id="1.20.1250.20">
    <property type="entry name" value="MFS general substrate transporter like domains"/>
    <property type="match status" value="1"/>
</dbReference>
<keyword evidence="4 6" id="KW-1133">Transmembrane helix</keyword>
<feature type="transmembrane region" description="Helical" evidence="6">
    <location>
        <begin position="321"/>
        <end position="341"/>
    </location>
</feature>
<evidence type="ECO:0000256" key="5">
    <source>
        <dbReference type="ARBA" id="ARBA00023136"/>
    </source>
</evidence>
<dbReference type="GO" id="GO:0022857">
    <property type="term" value="F:transmembrane transporter activity"/>
    <property type="evidence" value="ECO:0007669"/>
    <property type="project" value="InterPro"/>
</dbReference>
<dbReference type="OrthoDB" id="6730379at2759"/>
<feature type="transmembrane region" description="Helical" evidence="6">
    <location>
        <begin position="49"/>
        <end position="66"/>
    </location>
</feature>
<comment type="caution">
    <text evidence="7">The sequence shown here is derived from an EMBL/GenBank/DDBJ whole genome shotgun (WGS) entry which is preliminary data.</text>
</comment>
<dbReference type="AlphaFoldDB" id="A0A1Y2BE16"/>
<comment type="subcellular location">
    <subcellularLocation>
        <location evidence="1">Membrane</location>
        <topology evidence="1">Multi-pass membrane protein</topology>
    </subcellularLocation>
</comment>
<evidence type="ECO:0000256" key="6">
    <source>
        <dbReference type="SAM" id="Phobius"/>
    </source>
</evidence>
<feature type="transmembrane region" description="Helical" evidence="6">
    <location>
        <begin position="155"/>
        <end position="176"/>
    </location>
</feature>
<feature type="transmembrane region" description="Helical" evidence="6">
    <location>
        <begin position="382"/>
        <end position="402"/>
    </location>
</feature>
<keyword evidence="2" id="KW-0813">Transport</keyword>
<dbReference type="SUPFAM" id="SSF103473">
    <property type="entry name" value="MFS general substrate transporter"/>
    <property type="match status" value="1"/>
</dbReference>
<reference evidence="7 8" key="1">
    <citation type="submission" date="2016-07" db="EMBL/GenBank/DDBJ databases">
        <title>Pervasive Adenine N6-methylation of Active Genes in Fungi.</title>
        <authorList>
            <consortium name="DOE Joint Genome Institute"/>
            <person name="Mondo S.J."/>
            <person name="Dannebaum R.O."/>
            <person name="Kuo R.C."/>
            <person name="Labutti K."/>
            <person name="Haridas S."/>
            <person name="Kuo A."/>
            <person name="Salamov A."/>
            <person name="Ahrendt S.R."/>
            <person name="Lipzen A."/>
            <person name="Sullivan W."/>
            <person name="Andreopoulos W.B."/>
            <person name="Clum A."/>
            <person name="Lindquist E."/>
            <person name="Daum C."/>
            <person name="Ramamoorthy G.K."/>
            <person name="Gryganskyi A."/>
            <person name="Culley D."/>
            <person name="Magnuson J.K."/>
            <person name="James T.Y."/>
            <person name="O'Malley M.A."/>
            <person name="Stajich J.E."/>
            <person name="Spatafora J.W."/>
            <person name="Visel A."/>
            <person name="Grigoriev I.V."/>
        </authorList>
    </citation>
    <scope>NUCLEOTIDE SEQUENCE [LARGE SCALE GENOMIC DNA]</scope>
    <source>
        <strain evidence="7 8">68-887.2</strain>
    </source>
</reference>
<accession>A0A1Y2BE16</accession>
<feature type="transmembrane region" description="Helical" evidence="6">
    <location>
        <begin position="188"/>
        <end position="208"/>
    </location>
</feature>
<feature type="transmembrane region" description="Helical" evidence="6">
    <location>
        <begin position="86"/>
        <end position="108"/>
    </location>
</feature>
<keyword evidence="5 6" id="KW-0472">Membrane</keyword>
<keyword evidence="3 6" id="KW-0812">Transmembrane</keyword>
<keyword evidence="8" id="KW-1185">Reference proteome</keyword>
<dbReference type="Proteomes" id="UP000193986">
    <property type="component" value="Unassembled WGS sequence"/>
</dbReference>
<dbReference type="InParanoid" id="A0A1Y2BE16"/>
<proteinExistence type="predicted"/>
<feature type="transmembrane region" description="Helical" evidence="6">
    <location>
        <begin position="120"/>
        <end position="143"/>
    </location>
</feature>
<protein>
    <submittedName>
        <fullName evidence="7">Major facilitator superfamily domain-containing protein</fullName>
    </submittedName>
</protein>
<evidence type="ECO:0000313" key="8">
    <source>
        <dbReference type="Proteomes" id="UP000193986"/>
    </source>
</evidence>
<dbReference type="Pfam" id="PF07690">
    <property type="entry name" value="MFS_1"/>
    <property type="match status" value="1"/>
</dbReference>